<gene>
    <name evidence="1" type="ORF">GOP47_0016321</name>
</gene>
<accession>A0A9D4ZCV1</accession>
<comment type="caution">
    <text evidence="1">The sequence shown here is derived from an EMBL/GenBank/DDBJ whole genome shotgun (WGS) entry which is preliminary data.</text>
</comment>
<protein>
    <submittedName>
        <fullName evidence="1">Uncharacterized protein</fullName>
    </submittedName>
</protein>
<keyword evidence="2" id="KW-1185">Reference proteome</keyword>
<dbReference type="OrthoDB" id="1857329at2759"/>
<organism evidence="1 2">
    <name type="scientific">Adiantum capillus-veneris</name>
    <name type="common">Maidenhair fern</name>
    <dbReference type="NCBI Taxonomy" id="13818"/>
    <lineage>
        <taxon>Eukaryota</taxon>
        <taxon>Viridiplantae</taxon>
        <taxon>Streptophyta</taxon>
        <taxon>Embryophyta</taxon>
        <taxon>Tracheophyta</taxon>
        <taxon>Polypodiopsida</taxon>
        <taxon>Polypodiidae</taxon>
        <taxon>Polypodiales</taxon>
        <taxon>Pteridineae</taxon>
        <taxon>Pteridaceae</taxon>
        <taxon>Vittarioideae</taxon>
        <taxon>Adiantum</taxon>
    </lineage>
</organism>
<proteinExistence type="predicted"/>
<name>A0A9D4ZCV1_ADICA</name>
<reference evidence="1" key="1">
    <citation type="submission" date="2021-01" db="EMBL/GenBank/DDBJ databases">
        <title>Adiantum capillus-veneris genome.</title>
        <authorList>
            <person name="Fang Y."/>
            <person name="Liao Q."/>
        </authorList>
    </citation>
    <scope>NUCLEOTIDE SEQUENCE</scope>
    <source>
        <strain evidence="1">H3</strain>
        <tissue evidence="1">Leaf</tissue>
    </source>
</reference>
<dbReference type="EMBL" id="JABFUD020000016">
    <property type="protein sequence ID" value="KAI5067976.1"/>
    <property type="molecule type" value="Genomic_DNA"/>
</dbReference>
<sequence>MARIGIGWDTILVDGWGNDALDQLLVVHDRKNIPLGSPQKGQYLELEQEQAVCLVAGFSGKRNVNWGFRSMTEPIGEVTGAILHSEVVARTIGPRMSQAKWQGKAS</sequence>
<evidence type="ECO:0000313" key="2">
    <source>
        <dbReference type="Proteomes" id="UP000886520"/>
    </source>
</evidence>
<evidence type="ECO:0000313" key="1">
    <source>
        <dbReference type="EMBL" id="KAI5067976.1"/>
    </source>
</evidence>
<dbReference type="AlphaFoldDB" id="A0A9D4ZCV1"/>
<dbReference type="Proteomes" id="UP000886520">
    <property type="component" value="Chromosome 16"/>
</dbReference>